<dbReference type="InterPro" id="IPR038085">
    <property type="entry name" value="Rnp2-like_sf"/>
</dbReference>
<name>A0A0A7GDR6_GEOAI</name>
<keyword evidence="1 2" id="KW-0819">tRNA processing</keyword>
<evidence type="ECO:0000256" key="1">
    <source>
        <dbReference type="ARBA" id="ARBA00022694"/>
    </source>
</evidence>
<sequence length="118" mass="13187">MKALPPSLRKRKRYIAFRFIGTGNIEKSEVSDVLKNTTIQLFGELNAPKLRLIEFDGEAGMVMCEHSEVDKIKITLTLIEEINGKKVIPLILGVAGTIKSCRRKYLEVLRNADSANGI</sequence>
<dbReference type="Proteomes" id="UP000030624">
    <property type="component" value="Chromosome"/>
</dbReference>
<dbReference type="EMBL" id="CP009552">
    <property type="protein sequence ID" value="AIY89087.1"/>
    <property type="molecule type" value="Genomic_DNA"/>
</dbReference>
<dbReference type="GO" id="GO:0004526">
    <property type="term" value="F:ribonuclease P activity"/>
    <property type="evidence" value="ECO:0007669"/>
    <property type="project" value="UniProtKB-UniRule"/>
</dbReference>
<keyword evidence="2" id="KW-0255">Endonuclease</keyword>
<dbReference type="GO" id="GO:0030677">
    <property type="term" value="C:ribonuclease P complex"/>
    <property type="evidence" value="ECO:0007669"/>
    <property type="project" value="UniProtKB-UniRule"/>
</dbReference>
<keyword evidence="2" id="KW-0378">Hydrolase</keyword>
<dbReference type="GO" id="GO:0001682">
    <property type="term" value="P:tRNA 5'-leader removal"/>
    <property type="evidence" value="ECO:0007669"/>
    <property type="project" value="UniProtKB-UniRule"/>
</dbReference>
<dbReference type="HAMAP" id="MF_00755">
    <property type="entry name" value="RNase_P_2"/>
    <property type="match status" value="1"/>
</dbReference>
<dbReference type="STRING" id="565033.GACE_0024"/>
<evidence type="ECO:0000313" key="3">
    <source>
        <dbReference type="EMBL" id="AIY89087.1"/>
    </source>
</evidence>
<accession>A0A0A7GDR6</accession>
<dbReference type="HOGENOM" id="CLU_137733_1_0_2"/>
<dbReference type="SUPFAM" id="SSF160350">
    <property type="entry name" value="Rnp2-like"/>
    <property type="match status" value="1"/>
</dbReference>
<dbReference type="RefSeq" id="WP_048090158.1">
    <property type="nucleotide sequence ID" value="NZ_CP009552.1"/>
</dbReference>
<comment type="catalytic activity">
    <reaction evidence="2">
        <text>Endonucleolytic cleavage of RNA, removing 5'-extranucleotides from tRNA precursor.</text>
        <dbReference type="EC" id="3.1.26.5"/>
    </reaction>
</comment>
<dbReference type="GO" id="GO:0005737">
    <property type="term" value="C:cytoplasm"/>
    <property type="evidence" value="ECO:0007669"/>
    <property type="project" value="UniProtKB-SubCell"/>
</dbReference>
<dbReference type="eggNOG" id="arCOG01365">
    <property type="taxonomic scope" value="Archaea"/>
</dbReference>
<proteinExistence type="inferred from homology"/>
<dbReference type="EC" id="3.1.26.5" evidence="2"/>
<dbReference type="Gene3D" id="3.30.70.3250">
    <property type="entry name" value="Ribonuclease P, Pop5 subunit"/>
    <property type="match status" value="1"/>
</dbReference>
<keyword evidence="2" id="KW-0540">Nuclease</keyword>
<gene>
    <name evidence="2" type="primary">rnp2</name>
    <name evidence="3" type="ORF">GACE_0024</name>
</gene>
<dbReference type="AlphaFoldDB" id="A0A0A7GDR6"/>
<protein>
    <recommendedName>
        <fullName evidence="2">Ribonuclease P protein component 2</fullName>
        <shortName evidence="2">RNase P component 2</shortName>
        <ecNumber evidence="2">3.1.26.5</ecNumber>
    </recommendedName>
    <alternativeName>
        <fullName evidence="2">Pop5</fullName>
    </alternativeName>
</protein>
<dbReference type="InterPro" id="IPR002759">
    <property type="entry name" value="Pop5/Rpp14/Rnp2-like"/>
</dbReference>
<organism evidence="3 4">
    <name type="scientific">Geoglobus acetivorans</name>
    <dbReference type="NCBI Taxonomy" id="565033"/>
    <lineage>
        <taxon>Archaea</taxon>
        <taxon>Methanobacteriati</taxon>
        <taxon>Methanobacteriota</taxon>
        <taxon>Archaeoglobi</taxon>
        <taxon>Archaeoglobales</taxon>
        <taxon>Archaeoglobaceae</taxon>
        <taxon>Geoglobus</taxon>
    </lineage>
</organism>
<evidence type="ECO:0000313" key="4">
    <source>
        <dbReference type="Proteomes" id="UP000030624"/>
    </source>
</evidence>
<comment type="function">
    <text evidence="2">Part of ribonuclease P, a protein complex that generates mature tRNA molecules by cleaving their 5'-ends.</text>
</comment>
<evidence type="ECO:0000256" key="2">
    <source>
        <dbReference type="HAMAP-Rule" id="MF_00755"/>
    </source>
</evidence>
<dbReference type="Pfam" id="PF01900">
    <property type="entry name" value="RNase_P_Rpp14"/>
    <property type="match status" value="1"/>
</dbReference>
<keyword evidence="2" id="KW-0963">Cytoplasm</keyword>
<comment type="subunit">
    <text evidence="2">Consists of a catalytic RNA component and at least 4-5 protein subunits.</text>
</comment>
<comment type="subcellular location">
    <subcellularLocation>
        <location evidence="2">Cytoplasm</location>
    </subcellularLocation>
</comment>
<comment type="similarity">
    <text evidence="2">Belongs to the eukaryotic/archaeal RNase P protein component 2 family.</text>
</comment>
<reference evidence="3 4" key="1">
    <citation type="journal article" date="2015" name="Appl. Environ. Microbiol.">
        <title>The Geoglobus acetivorans genome: Fe(III) reduction, acetate utilization, autotrophic growth, and degradation of aromatic compounds in a hyperthermophilic archaeon.</title>
        <authorList>
            <person name="Mardanov A.V."/>
            <person name="Slododkina G.B."/>
            <person name="Slobodkin A.I."/>
            <person name="Beletsky A.V."/>
            <person name="Gavrilov S.N."/>
            <person name="Kublanov I.V."/>
            <person name="Bonch-Osmolovskaya E.A."/>
            <person name="Skryabin K.G."/>
            <person name="Ravin N.V."/>
        </authorList>
    </citation>
    <scope>NUCLEOTIDE SEQUENCE [LARGE SCALE GENOMIC DNA]</scope>
    <source>
        <strain evidence="3 4">SBH6</strain>
    </source>
</reference>
<dbReference type="KEGG" id="gac:GACE_0024"/>
<dbReference type="GeneID" id="24796630"/>